<feature type="compositionally biased region" description="Polar residues" evidence="1">
    <location>
        <begin position="303"/>
        <end position="312"/>
    </location>
</feature>
<dbReference type="InterPro" id="IPR044822">
    <property type="entry name" value="Myb_DNA-bind_4"/>
</dbReference>
<evidence type="ECO:0000313" key="3">
    <source>
        <dbReference type="EMBL" id="CAL1680981.1"/>
    </source>
</evidence>
<dbReference type="PANTHER" id="PTHR47595">
    <property type="entry name" value="HEAT SHOCK 70 KDA PROTEIN 14"/>
    <property type="match status" value="1"/>
</dbReference>
<dbReference type="AlphaFoldDB" id="A0AAV2NNZ5"/>
<dbReference type="EMBL" id="OZ034826">
    <property type="protein sequence ID" value="CAL1680981.1"/>
    <property type="molecule type" value="Genomic_DNA"/>
</dbReference>
<feature type="region of interest" description="Disordered" evidence="1">
    <location>
        <begin position="288"/>
        <end position="312"/>
    </location>
</feature>
<name>A0AAV2NNZ5_9HYME</name>
<dbReference type="Gene3D" id="1.10.10.60">
    <property type="entry name" value="Homeodomain-like"/>
    <property type="match status" value="1"/>
</dbReference>
<protein>
    <recommendedName>
        <fullName evidence="2">Myb/SANT-like DNA-binding domain-containing protein</fullName>
    </recommendedName>
</protein>
<dbReference type="Proteomes" id="UP001497644">
    <property type="component" value="Chromosome 3"/>
</dbReference>
<dbReference type="Pfam" id="PF13837">
    <property type="entry name" value="Myb_DNA-bind_4"/>
    <property type="match status" value="1"/>
</dbReference>
<accession>A0AAV2NNZ5</accession>
<proteinExistence type="predicted"/>
<dbReference type="PANTHER" id="PTHR47595:SF1">
    <property type="entry name" value="MYB_SANT-LIKE DNA-BINDING DOMAIN-CONTAINING PROTEIN"/>
    <property type="match status" value="1"/>
</dbReference>
<sequence length="312" mass="35956">MSCRKGFNWGEEETRTFLELCIDRQIISLMDGKKHKHVDIFNSLVEDMEKKGFFKTAQQMKLKLKNLKLAHYKCKRKNNVSGAARKTCPFYEQVDILYSTRPNVQVLNDSSGIDTTNIPNESSCEYTEDCSSMNDSEIVEESESSSTISNEPPKKKKRGLNKFSGRKSYETILDNYTENLMQSQQQLLSDIIIKQNEMQKEMIKVEMENPRLWEKEIIEKEHAFQREQMQSFVQALQAINSQASPSNYGMPQNFFMPQNYGISTNYKLPQHVKIVPIKEESFIESSQLNKSMASTSTSSTITKENNNDNSKA</sequence>
<feature type="domain" description="Myb/SANT-like DNA-binding" evidence="2">
    <location>
        <begin position="8"/>
        <end position="95"/>
    </location>
</feature>
<reference evidence="3" key="1">
    <citation type="submission" date="2024-04" db="EMBL/GenBank/DDBJ databases">
        <authorList>
            <consortium name="Molecular Ecology Group"/>
        </authorList>
    </citation>
    <scope>NUCLEOTIDE SEQUENCE</scope>
</reference>
<evidence type="ECO:0000313" key="4">
    <source>
        <dbReference type="Proteomes" id="UP001497644"/>
    </source>
</evidence>
<gene>
    <name evidence="3" type="ORF">LPLAT_LOCUS7148</name>
</gene>
<feature type="region of interest" description="Disordered" evidence="1">
    <location>
        <begin position="135"/>
        <end position="162"/>
    </location>
</feature>
<evidence type="ECO:0000259" key="2">
    <source>
        <dbReference type="Pfam" id="PF13837"/>
    </source>
</evidence>
<organism evidence="3 4">
    <name type="scientific">Lasius platythorax</name>
    <dbReference type="NCBI Taxonomy" id="488582"/>
    <lineage>
        <taxon>Eukaryota</taxon>
        <taxon>Metazoa</taxon>
        <taxon>Ecdysozoa</taxon>
        <taxon>Arthropoda</taxon>
        <taxon>Hexapoda</taxon>
        <taxon>Insecta</taxon>
        <taxon>Pterygota</taxon>
        <taxon>Neoptera</taxon>
        <taxon>Endopterygota</taxon>
        <taxon>Hymenoptera</taxon>
        <taxon>Apocrita</taxon>
        <taxon>Aculeata</taxon>
        <taxon>Formicoidea</taxon>
        <taxon>Formicidae</taxon>
        <taxon>Formicinae</taxon>
        <taxon>Lasius</taxon>
        <taxon>Lasius</taxon>
    </lineage>
</organism>
<evidence type="ECO:0000256" key="1">
    <source>
        <dbReference type="SAM" id="MobiDB-lite"/>
    </source>
</evidence>
<keyword evidence="4" id="KW-1185">Reference proteome</keyword>